<feature type="transmembrane region" description="Helical" evidence="1">
    <location>
        <begin position="128"/>
        <end position="151"/>
    </location>
</feature>
<keyword evidence="1" id="KW-0812">Transmembrane</keyword>
<dbReference type="AlphaFoldDB" id="A0A9P7KDF8"/>
<gene>
    <name evidence="2" type="ORF">DXG03_007000</name>
</gene>
<evidence type="ECO:0000313" key="3">
    <source>
        <dbReference type="Proteomes" id="UP000775547"/>
    </source>
</evidence>
<feature type="transmembrane region" description="Helical" evidence="1">
    <location>
        <begin position="101"/>
        <end position="121"/>
    </location>
</feature>
<sequence length="165" mass="17918">MASIGYALYQVLYKKYAALSTDPEVVSQRLYDQIPDEDLPAGQCDSTEHGSAIHPPPFGLHANFLTTCLGLLTFVILWMPIPLLHYFDVEPFMLPPNAKTIMAIAGICMTGVVFNAGFMIATHSLLQVLLGTWGPIMTSVGNLLTIVLVFISDVSGYSSLARLSP</sequence>
<feature type="transmembrane region" description="Helical" evidence="1">
    <location>
        <begin position="62"/>
        <end position="81"/>
    </location>
</feature>
<dbReference type="InterPro" id="IPR026505">
    <property type="entry name" value="Solute_c_fam_35_mem_F3/F4"/>
</dbReference>
<organism evidence="2 3">
    <name type="scientific">Asterophora parasitica</name>
    <dbReference type="NCBI Taxonomy" id="117018"/>
    <lineage>
        <taxon>Eukaryota</taxon>
        <taxon>Fungi</taxon>
        <taxon>Dikarya</taxon>
        <taxon>Basidiomycota</taxon>
        <taxon>Agaricomycotina</taxon>
        <taxon>Agaricomycetes</taxon>
        <taxon>Agaricomycetidae</taxon>
        <taxon>Agaricales</taxon>
        <taxon>Tricholomatineae</taxon>
        <taxon>Lyophyllaceae</taxon>
        <taxon>Asterophora</taxon>
    </lineage>
</organism>
<keyword evidence="1" id="KW-1133">Transmembrane helix</keyword>
<name>A0A9P7KDF8_9AGAR</name>
<comment type="caution">
    <text evidence="2">The sequence shown here is derived from an EMBL/GenBank/DDBJ whole genome shotgun (WGS) entry which is preliminary data.</text>
</comment>
<evidence type="ECO:0000313" key="2">
    <source>
        <dbReference type="EMBL" id="KAG5647966.1"/>
    </source>
</evidence>
<evidence type="ECO:0000256" key="1">
    <source>
        <dbReference type="SAM" id="Phobius"/>
    </source>
</evidence>
<dbReference type="PANTHER" id="PTHR19346">
    <property type="entry name" value="SUGAR PHOSPHATE TRANSPORTER DOMAIN-CONTAINING PROTEIN"/>
    <property type="match status" value="1"/>
</dbReference>
<reference evidence="2" key="2">
    <citation type="submission" date="2021-10" db="EMBL/GenBank/DDBJ databases">
        <title>Phylogenomics reveals ancestral predisposition of the termite-cultivated fungus Termitomyces towards a domesticated lifestyle.</title>
        <authorList>
            <person name="Auxier B."/>
            <person name="Grum-Grzhimaylo A."/>
            <person name="Cardenas M.E."/>
            <person name="Lodge J.D."/>
            <person name="Laessoe T."/>
            <person name="Pedersen O."/>
            <person name="Smith M.E."/>
            <person name="Kuyper T.W."/>
            <person name="Franco-Molano E.A."/>
            <person name="Baroni T.J."/>
            <person name="Aanen D.K."/>
        </authorList>
    </citation>
    <scope>NUCLEOTIDE SEQUENCE</scope>
    <source>
        <strain evidence="2">AP01</strain>
        <tissue evidence="2">Mycelium</tissue>
    </source>
</reference>
<proteinExistence type="predicted"/>
<accession>A0A9P7KDF8</accession>
<protein>
    <submittedName>
        <fullName evidence="2">Uncharacterized protein</fullName>
    </submittedName>
</protein>
<dbReference type="PANTHER" id="PTHR19346:SF4">
    <property type="entry name" value="SUGAR PHOSPHATE TRANSPORTER DOMAIN-CONTAINING PROTEIN"/>
    <property type="match status" value="1"/>
</dbReference>
<reference evidence="2" key="1">
    <citation type="submission" date="2020-07" db="EMBL/GenBank/DDBJ databases">
        <authorList>
            <person name="Nieuwenhuis M."/>
            <person name="Van De Peppel L.J.J."/>
        </authorList>
    </citation>
    <scope>NUCLEOTIDE SEQUENCE</scope>
    <source>
        <strain evidence="2">AP01</strain>
        <tissue evidence="2">Mycelium</tissue>
    </source>
</reference>
<dbReference type="OrthoDB" id="10062838at2759"/>
<keyword evidence="1" id="KW-0472">Membrane</keyword>
<keyword evidence="3" id="KW-1185">Reference proteome</keyword>
<dbReference type="EMBL" id="JABCKV010000005">
    <property type="protein sequence ID" value="KAG5647966.1"/>
    <property type="molecule type" value="Genomic_DNA"/>
</dbReference>
<dbReference type="Proteomes" id="UP000775547">
    <property type="component" value="Unassembled WGS sequence"/>
</dbReference>